<gene>
    <name evidence="1" type="ORF">HYN69_04580</name>
</gene>
<dbReference type="EMBL" id="CP028918">
    <property type="protein sequence ID" value="AWB47882.1"/>
    <property type="molecule type" value="Genomic_DNA"/>
</dbReference>
<dbReference type="OrthoDB" id="978985at2"/>
<proteinExistence type="predicted"/>
<evidence type="ECO:0008006" key="3">
    <source>
        <dbReference type="Google" id="ProtNLM"/>
    </source>
</evidence>
<reference evidence="1 2" key="1">
    <citation type="submission" date="2018-04" db="EMBL/GenBank/DDBJ databases">
        <title>Genome sequencing of Gemmobacter.</title>
        <authorList>
            <person name="Yi H."/>
            <person name="Baek M.-G."/>
        </authorList>
    </citation>
    <scope>NUCLEOTIDE SEQUENCE [LARGE SCALE GENOMIC DNA]</scope>
    <source>
        <strain evidence="1 2">HYN0069</strain>
    </source>
</reference>
<sequence>MTICVSVKVQDCIVFAADSTSSLQTVLTDGRPITINTYDHANKVFNLRKGLPIAAMTAGIGNFGPSSISTITKDFRALLGQQGGAYYIDPHNYSIEQVVANARKYFFEDRFQKLNPAPSGTFQYWIGGYSSGEDLGEVWRFQIDHGVCGDPICDAPKDVPSSLGWGGAPEAINRLILGYGQGLGQALVAGGVPAENLPQAIAEIGRYTQAELAHPAMPTVDAVELARFLAETTKQFVRFLPGSNSVGGSIDIATITKHENFKWVARKHFYSASLNPLETDHA</sequence>
<dbReference type="Proteomes" id="UP000244496">
    <property type="component" value="Chromosome"/>
</dbReference>
<accession>A0A2S0UJ78</accession>
<organism evidence="1 2">
    <name type="scientific">Paragemmobacter aquarius</name>
    <dbReference type="NCBI Taxonomy" id="2169400"/>
    <lineage>
        <taxon>Bacteria</taxon>
        <taxon>Pseudomonadati</taxon>
        <taxon>Pseudomonadota</taxon>
        <taxon>Alphaproteobacteria</taxon>
        <taxon>Rhodobacterales</taxon>
        <taxon>Paracoccaceae</taxon>
        <taxon>Paragemmobacter</taxon>
    </lineage>
</organism>
<name>A0A2S0UJ78_9RHOB</name>
<dbReference type="RefSeq" id="WP_108434707.1">
    <property type="nucleotide sequence ID" value="NZ_CP028918.1"/>
</dbReference>
<dbReference type="KEGG" id="geh:HYN69_04580"/>
<evidence type="ECO:0000313" key="1">
    <source>
        <dbReference type="EMBL" id="AWB47882.1"/>
    </source>
</evidence>
<dbReference type="AlphaFoldDB" id="A0A2S0UJ78"/>
<keyword evidence="2" id="KW-1185">Reference proteome</keyword>
<evidence type="ECO:0000313" key="2">
    <source>
        <dbReference type="Proteomes" id="UP000244496"/>
    </source>
</evidence>
<protein>
    <recommendedName>
        <fullName evidence="3">Proteasome-type protease</fullName>
    </recommendedName>
</protein>